<dbReference type="OrthoDB" id="9788221at2"/>
<dbReference type="SUPFAM" id="SSF54506">
    <property type="entry name" value="Diaminopimelate epimerase-like"/>
    <property type="match status" value="1"/>
</dbReference>
<organism evidence="3 4">
    <name type="scientific">Rhodoferax lacus</name>
    <dbReference type="NCBI Taxonomy" id="2184758"/>
    <lineage>
        <taxon>Bacteria</taxon>
        <taxon>Pseudomonadati</taxon>
        <taxon>Pseudomonadota</taxon>
        <taxon>Betaproteobacteria</taxon>
        <taxon>Burkholderiales</taxon>
        <taxon>Comamonadaceae</taxon>
        <taxon>Rhodoferax</taxon>
    </lineage>
</organism>
<name>A0A3E1R6F3_9BURK</name>
<dbReference type="PANTHER" id="PTHR13774:SF32">
    <property type="entry name" value="ANTISENSE-ENHANCING SEQUENCE 1"/>
    <property type="match status" value="1"/>
</dbReference>
<dbReference type="Gene3D" id="3.10.310.10">
    <property type="entry name" value="Diaminopimelate Epimerase, Chain A, domain 1"/>
    <property type="match status" value="2"/>
</dbReference>
<dbReference type="PANTHER" id="PTHR13774">
    <property type="entry name" value="PHENAZINE BIOSYNTHESIS PROTEIN"/>
    <property type="match status" value="1"/>
</dbReference>
<dbReference type="EMBL" id="QFZK01000026">
    <property type="protein sequence ID" value="RFO94958.1"/>
    <property type="molecule type" value="Genomic_DNA"/>
</dbReference>
<dbReference type="GO" id="GO:0005737">
    <property type="term" value="C:cytoplasm"/>
    <property type="evidence" value="ECO:0007669"/>
    <property type="project" value="TreeGrafter"/>
</dbReference>
<dbReference type="PIRSF" id="PIRSF016184">
    <property type="entry name" value="PhzC_PhzF"/>
    <property type="match status" value="1"/>
</dbReference>
<dbReference type="Pfam" id="PF02567">
    <property type="entry name" value="PhzC-PhzF"/>
    <property type="match status" value="1"/>
</dbReference>
<comment type="similarity">
    <text evidence="1">Belongs to the PhzF family.</text>
</comment>
<evidence type="ECO:0000256" key="1">
    <source>
        <dbReference type="ARBA" id="ARBA00008270"/>
    </source>
</evidence>
<evidence type="ECO:0000256" key="2">
    <source>
        <dbReference type="PIRSR" id="PIRSR016184-1"/>
    </source>
</evidence>
<dbReference type="InterPro" id="IPR003719">
    <property type="entry name" value="Phenazine_PhzF-like"/>
</dbReference>
<dbReference type="Proteomes" id="UP000260665">
    <property type="component" value="Unassembled WGS sequence"/>
</dbReference>
<dbReference type="GO" id="GO:0016853">
    <property type="term" value="F:isomerase activity"/>
    <property type="evidence" value="ECO:0007669"/>
    <property type="project" value="TreeGrafter"/>
</dbReference>
<comment type="caution">
    <text evidence="3">The sequence shown here is derived from an EMBL/GenBank/DDBJ whole genome shotgun (WGS) entry which is preliminary data.</text>
</comment>
<protein>
    <submittedName>
        <fullName evidence="3">Phenazine biosynthesis protein PhzF</fullName>
    </submittedName>
</protein>
<accession>A0A3E1R6F3</accession>
<sequence>MPPMPRLHPFLQVDVFTAQPYYGNALAVVLDAAEVSDADMQRFAMWTNLAETTFILPPTPEAAAEGADYQVRIFTTAYEMPFAGHPTLGSCHAWLERGGVPRDADCIVQQCKVGLVRIRRAGTRLAFAAPALQRQDIASDLQPSLLVALGLQPHQVLASQRLVNGPSHFGLLLDSADSVLELAPDFSALKAVLAQSGCSGVGVAAVAAAGPQTGLIRRSNREARAFGGNTMAEHSEAEDEPSVEVRMFVSDLAVAEDPITGSFNASLAQWLIAEGHAPTRYVAAQGTCIGRAGRVYIEQDASGQVWVGGDSVTCIAGVASL</sequence>
<evidence type="ECO:0000313" key="4">
    <source>
        <dbReference type="Proteomes" id="UP000260665"/>
    </source>
</evidence>
<keyword evidence="4" id="KW-1185">Reference proteome</keyword>
<evidence type="ECO:0000313" key="3">
    <source>
        <dbReference type="EMBL" id="RFO94958.1"/>
    </source>
</evidence>
<feature type="active site" evidence="2">
    <location>
        <position position="51"/>
    </location>
</feature>
<dbReference type="AlphaFoldDB" id="A0A3E1R6F3"/>
<reference evidence="3 4" key="1">
    <citation type="submission" date="2018-05" db="EMBL/GenBank/DDBJ databases">
        <title>Rhodoferax soyangensis sp.nov., isolated from an oligotrophic freshwater lake.</title>
        <authorList>
            <person name="Park M."/>
        </authorList>
    </citation>
    <scope>NUCLEOTIDE SEQUENCE [LARGE SCALE GENOMIC DNA]</scope>
    <source>
        <strain evidence="3 4">IMCC26218</strain>
    </source>
</reference>
<proteinExistence type="inferred from homology"/>
<gene>
    <name evidence="3" type="ORF">DIC66_20980</name>
</gene>
<dbReference type="NCBIfam" id="TIGR00654">
    <property type="entry name" value="PhzF_family"/>
    <property type="match status" value="1"/>
</dbReference>